<evidence type="ECO:0000313" key="6">
    <source>
        <dbReference type="Proteomes" id="UP000191672"/>
    </source>
</evidence>
<dbReference type="GO" id="GO:0003723">
    <property type="term" value="F:RNA binding"/>
    <property type="evidence" value="ECO:0007669"/>
    <property type="project" value="InterPro"/>
</dbReference>
<proteinExistence type="inferred from homology"/>
<accession>A0A1V6Q3Z9</accession>
<dbReference type="EMBL" id="MDYN01000014">
    <property type="protein sequence ID" value="OQD83993.1"/>
    <property type="molecule type" value="Genomic_DNA"/>
</dbReference>
<dbReference type="InterPro" id="IPR041988">
    <property type="entry name" value="Ribosomal_uL24_KOW"/>
</dbReference>
<dbReference type="GO" id="GO:0005840">
    <property type="term" value="C:ribosome"/>
    <property type="evidence" value="ECO:0007669"/>
    <property type="project" value="UniProtKB-KW"/>
</dbReference>
<dbReference type="PANTHER" id="PTHR12903">
    <property type="entry name" value="MITOCHONDRIAL RIBOSOMAL PROTEIN L24"/>
    <property type="match status" value="1"/>
</dbReference>
<dbReference type="Pfam" id="PF22682">
    <property type="entry name" value="Ribosomal_uL24m-like"/>
    <property type="match status" value="1"/>
</dbReference>
<organism evidence="5 6">
    <name type="scientific">Penicillium antarcticum</name>
    <dbReference type="NCBI Taxonomy" id="416450"/>
    <lineage>
        <taxon>Eukaryota</taxon>
        <taxon>Fungi</taxon>
        <taxon>Dikarya</taxon>
        <taxon>Ascomycota</taxon>
        <taxon>Pezizomycotina</taxon>
        <taxon>Eurotiomycetes</taxon>
        <taxon>Eurotiomycetidae</taxon>
        <taxon>Eurotiales</taxon>
        <taxon>Aspergillaceae</taxon>
        <taxon>Penicillium</taxon>
    </lineage>
</organism>
<reference evidence="6" key="1">
    <citation type="journal article" date="2017" name="Nat. Microbiol.">
        <title>Global analysis of biosynthetic gene clusters reveals vast potential of secondary metabolite production in Penicillium species.</title>
        <authorList>
            <person name="Nielsen J.C."/>
            <person name="Grijseels S."/>
            <person name="Prigent S."/>
            <person name="Ji B."/>
            <person name="Dainat J."/>
            <person name="Nielsen K.F."/>
            <person name="Frisvad J.C."/>
            <person name="Workman M."/>
            <person name="Nielsen J."/>
        </authorList>
    </citation>
    <scope>NUCLEOTIDE SEQUENCE [LARGE SCALE GENOMIC DNA]</scope>
    <source>
        <strain evidence="6">IBT 31811</strain>
    </source>
</reference>
<protein>
    <recommendedName>
        <fullName evidence="7">KOW domain-containing protein</fullName>
    </recommendedName>
</protein>
<comment type="caution">
    <text evidence="5">The sequence shown here is derived from an EMBL/GenBank/DDBJ whole genome shotgun (WGS) entry which is preliminary data.</text>
</comment>
<dbReference type="STRING" id="416450.A0A1V6Q3Z9"/>
<dbReference type="CDD" id="cd06089">
    <property type="entry name" value="KOW_RPL26"/>
    <property type="match status" value="1"/>
</dbReference>
<comment type="similarity">
    <text evidence="1">Belongs to the universal ribosomal protein uL24 family.</text>
</comment>
<evidence type="ECO:0008006" key="7">
    <source>
        <dbReference type="Google" id="ProtNLM"/>
    </source>
</evidence>
<dbReference type="GO" id="GO:0003735">
    <property type="term" value="F:structural constituent of ribosome"/>
    <property type="evidence" value="ECO:0007669"/>
    <property type="project" value="InterPro"/>
</dbReference>
<dbReference type="AlphaFoldDB" id="A0A1V6Q3Z9"/>
<sequence>MQKVIQRTASARKQALRRTVKNHERQELMERLTMRRQRKDYGVALYAQHKAARQNRWEDWEKGSLAPMRDSGLDASTYGAIPGVILQPPSIPKHLRRKHILFAEGDKVCVMRGRDQGKINVIQQVNRESETVIVKDVNMYDVIIPEWAKSRMGHQNDTQAQNFPIPMDDIRHVIPLEDTDTGETKLVIVDHAYAAGPYNERAPHSKLPRHSRYVSGLNIEIPWPVEEEPPIADADMDTLRVEVETSTFVPTLREPPFPSTIIDELRNKYSKFRTRHDPEYVQEKLMEDYRKEYRETVSMMTPKTDSIRIGTAKNAERRKAMTDEDGKMRLSETTQAFINSHLEESWKNSPKEKAKGKRAHVHKA</sequence>
<dbReference type="InterPro" id="IPR014722">
    <property type="entry name" value="Rib_uL2_dom2"/>
</dbReference>
<dbReference type="Gene3D" id="2.30.30.30">
    <property type="match status" value="1"/>
</dbReference>
<dbReference type="GO" id="GO:1990904">
    <property type="term" value="C:ribonucleoprotein complex"/>
    <property type="evidence" value="ECO:0007669"/>
    <property type="project" value="UniProtKB-KW"/>
</dbReference>
<evidence type="ECO:0000256" key="2">
    <source>
        <dbReference type="ARBA" id="ARBA00022980"/>
    </source>
</evidence>
<evidence type="ECO:0000313" key="5">
    <source>
        <dbReference type="EMBL" id="OQD83993.1"/>
    </source>
</evidence>
<dbReference type="SUPFAM" id="SSF50104">
    <property type="entry name" value="Translation proteins SH3-like domain"/>
    <property type="match status" value="1"/>
</dbReference>
<evidence type="ECO:0000256" key="3">
    <source>
        <dbReference type="ARBA" id="ARBA00023274"/>
    </source>
</evidence>
<evidence type="ECO:0000256" key="1">
    <source>
        <dbReference type="ARBA" id="ARBA00010618"/>
    </source>
</evidence>
<dbReference type="Proteomes" id="UP000191672">
    <property type="component" value="Unassembled WGS sequence"/>
</dbReference>
<dbReference type="GO" id="GO:0006412">
    <property type="term" value="P:translation"/>
    <property type="evidence" value="ECO:0007669"/>
    <property type="project" value="InterPro"/>
</dbReference>
<feature type="compositionally biased region" description="Basic and acidic residues" evidence="4">
    <location>
        <begin position="341"/>
        <end position="353"/>
    </location>
</feature>
<dbReference type="InterPro" id="IPR008991">
    <property type="entry name" value="Translation_prot_SH3-like_sf"/>
</dbReference>
<gene>
    <name evidence="5" type="ORF">PENANT_c014G00937</name>
</gene>
<feature type="compositionally biased region" description="Basic residues" evidence="4">
    <location>
        <begin position="354"/>
        <end position="364"/>
    </location>
</feature>
<dbReference type="OrthoDB" id="359154at2759"/>
<keyword evidence="2" id="KW-0689">Ribosomal protein</keyword>
<keyword evidence="3" id="KW-0687">Ribonucleoprotein</keyword>
<keyword evidence="6" id="KW-1185">Reference proteome</keyword>
<name>A0A1V6Q3Z9_9EURO</name>
<dbReference type="InterPro" id="IPR003256">
    <property type="entry name" value="Ribosomal_uL24"/>
</dbReference>
<evidence type="ECO:0000256" key="4">
    <source>
        <dbReference type="SAM" id="MobiDB-lite"/>
    </source>
</evidence>
<feature type="region of interest" description="Disordered" evidence="4">
    <location>
        <begin position="341"/>
        <end position="364"/>
    </location>
</feature>